<dbReference type="InterPro" id="IPR006420">
    <property type="entry name" value="NadN"/>
</dbReference>
<dbReference type="PANTHER" id="PTHR11575">
    <property type="entry name" value="5'-NUCLEOTIDASE-RELATED"/>
    <property type="match status" value="1"/>
</dbReference>
<keyword evidence="2" id="KW-0378">Hydrolase</keyword>
<protein>
    <submittedName>
        <fullName evidence="5">5'-nucleotidase</fullName>
    </submittedName>
</protein>
<dbReference type="GO" id="GO:0008253">
    <property type="term" value="F:5'-nucleotidase activity"/>
    <property type="evidence" value="ECO:0007669"/>
    <property type="project" value="InterPro"/>
</dbReference>
<dbReference type="Gene3D" id="3.60.21.10">
    <property type="match status" value="1"/>
</dbReference>
<evidence type="ECO:0000313" key="5">
    <source>
        <dbReference type="EMBL" id="SNR78743.1"/>
    </source>
</evidence>
<dbReference type="GO" id="GO:0008768">
    <property type="term" value="F:UDP-sugar diphosphatase activity"/>
    <property type="evidence" value="ECO:0007669"/>
    <property type="project" value="TreeGrafter"/>
</dbReference>
<dbReference type="InterPro" id="IPR036907">
    <property type="entry name" value="5'-Nucleotdase_C_sf"/>
</dbReference>
<dbReference type="GO" id="GO:0009166">
    <property type="term" value="P:nucleotide catabolic process"/>
    <property type="evidence" value="ECO:0007669"/>
    <property type="project" value="InterPro"/>
</dbReference>
<dbReference type="PANTHER" id="PTHR11575:SF24">
    <property type="entry name" value="5'-NUCLEOTIDASE"/>
    <property type="match status" value="1"/>
</dbReference>
<dbReference type="GO" id="GO:0030288">
    <property type="term" value="C:outer membrane-bounded periplasmic space"/>
    <property type="evidence" value="ECO:0007669"/>
    <property type="project" value="TreeGrafter"/>
</dbReference>
<feature type="chain" id="PRO_5011826345" evidence="2">
    <location>
        <begin position="20"/>
        <end position="600"/>
    </location>
</feature>
<dbReference type="GO" id="GO:0000166">
    <property type="term" value="F:nucleotide binding"/>
    <property type="evidence" value="ECO:0007669"/>
    <property type="project" value="UniProtKB-KW"/>
</dbReference>
<feature type="domain" description="Calcineurin-like phosphoesterase" evidence="3">
    <location>
        <begin position="39"/>
        <end position="254"/>
    </location>
</feature>
<dbReference type="AlphaFoldDB" id="A0A238Z7E1"/>
<proteinExistence type="inferred from homology"/>
<accession>A0A238Z7E1</accession>
<dbReference type="InterPro" id="IPR008334">
    <property type="entry name" value="5'-Nucleotdase_C"/>
</dbReference>
<dbReference type="Pfam" id="PF00149">
    <property type="entry name" value="Metallophos"/>
    <property type="match status" value="1"/>
</dbReference>
<gene>
    <name evidence="5" type="ORF">SAMN06265340_10696</name>
</gene>
<dbReference type="EMBL" id="FZOB01000006">
    <property type="protein sequence ID" value="SNR78743.1"/>
    <property type="molecule type" value="Genomic_DNA"/>
</dbReference>
<keyword evidence="2" id="KW-0547">Nucleotide-binding</keyword>
<dbReference type="SUPFAM" id="SSF56300">
    <property type="entry name" value="Metallo-dependent phosphatases"/>
    <property type="match status" value="1"/>
</dbReference>
<evidence type="ECO:0000256" key="1">
    <source>
        <dbReference type="ARBA" id="ARBA00022729"/>
    </source>
</evidence>
<name>A0A238Z7E1_9BACT</name>
<dbReference type="NCBIfam" id="TIGR01530">
    <property type="entry name" value="nadN"/>
    <property type="match status" value="1"/>
</dbReference>
<organism evidence="5 6">
    <name type="scientific">Desulfurobacterium atlanticum</name>
    <dbReference type="NCBI Taxonomy" id="240169"/>
    <lineage>
        <taxon>Bacteria</taxon>
        <taxon>Pseudomonadati</taxon>
        <taxon>Aquificota</taxon>
        <taxon>Aquificia</taxon>
        <taxon>Desulfurobacteriales</taxon>
        <taxon>Desulfurobacteriaceae</taxon>
        <taxon>Desulfurobacterium</taxon>
    </lineage>
</organism>
<dbReference type="OrthoDB" id="9801679at2"/>
<dbReference type="InterPro" id="IPR029052">
    <property type="entry name" value="Metallo-depent_PP-like"/>
</dbReference>
<dbReference type="Proteomes" id="UP000198405">
    <property type="component" value="Unassembled WGS sequence"/>
</dbReference>
<keyword evidence="6" id="KW-1185">Reference proteome</keyword>
<dbReference type="PROSITE" id="PS51257">
    <property type="entry name" value="PROKAR_LIPOPROTEIN"/>
    <property type="match status" value="1"/>
</dbReference>
<evidence type="ECO:0000259" key="3">
    <source>
        <dbReference type="Pfam" id="PF00149"/>
    </source>
</evidence>
<reference evidence="6" key="1">
    <citation type="submission" date="2017-06" db="EMBL/GenBank/DDBJ databases">
        <authorList>
            <person name="Varghese N."/>
            <person name="Submissions S."/>
        </authorList>
    </citation>
    <scope>NUCLEOTIDE SEQUENCE [LARGE SCALE GENOMIC DNA]</scope>
    <source>
        <strain evidence="6">DSM 15668</strain>
    </source>
</reference>
<dbReference type="PRINTS" id="PR01607">
    <property type="entry name" value="APYRASEFAMLY"/>
</dbReference>
<evidence type="ECO:0000256" key="2">
    <source>
        <dbReference type="RuleBase" id="RU362119"/>
    </source>
</evidence>
<dbReference type="SUPFAM" id="SSF55816">
    <property type="entry name" value="5'-nucleotidase (syn. UDP-sugar hydrolase), C-terminal domain"/>
    <property type="match status" value="1"/>
</dbReference>
<dbReference type="RefSeq" id="WP_089323124.1">
    <property type="nucleotide sequence ID" value="NZ_FZOB01000006.1"/>
</dbReference>
<feature type="domain" description="5'-Nucleotidase C-terminal" evidence="4">
    <location>
        <begin position="406"/>
        <end position="552"/>
    </location>
</feature>
<sequence length="600" mass="66655">MNRKIKVSTPLLIFSIAFSGCGKQAVKTTPEVEKKTTITFIHMNDIHSHLSGSKTKLYFNGKKTYVTIGELNRAIAKIKELQKTSSNPVTLNAGDMIVGTLYYVLFRGNATADLLNLVNWDAATIGNHEFDDGDKGLKHFLDRINFPIVSANIIPKKGSILEYYWTPYRIIERNGEKIGIIGIGYAQKTKMSSNPGNDIEFLDEIETAKKYVKELSDLGVNKIVILSHFGMENDLKLAKEVPGVDVIIDGDSHSLLGNYTAYGIKSQFNKYPQIVKGADGQKVCVTSAWQYGYAVGKLKVDFDSKGNVIECNGVTTILLGDEFKRKVNGKKVKLKGSEKAEIEEIIANSNGKLEIVKPDPEAEKILNSYSEKVETLKRQVIGFAAEFLGHNRIPGDKKDGVSVLSKHGSEIAPIVAKAFYEKIKNADVAIQNAGGVRTAIDDGPITIGEVYKLLPFSNTLYVLKMKGSEIKQVLEDAISNFMDKGGSTGSFPYAYGIRYDVDLSKPCGKRISNLEIMDRKTKIWHPIDPNRYYIVVTNSYIAHGKDGYKTFGKVLKERGGIDTYFGYAETFIDYIKKLSAKGKELKKLPRDEMPVQNFTK</sequence>
<feature type="signal peptide" evidence="2">
    <location>
        <begin position="1"/>
        <end position="19"/>
    </location>
</feature>
<dbReference type="Pfam" id="PF02872">
    <property type="entry name" value="5_nucleotid_C"/>
    <property type="match status" value="1"/>
</dbReference>
<comment type="similarity">
    <text evidence="2">Belongs to the 5'-nucleotidase family.</text>
</comment>
<dbReference type="InterPro" id="IPR004843">
    <property type="entry name" value="Calcineurin-like_PHP"/>
</dbReference>
<dbReference type="Gene3D" id="3.90.780.10">
    <property type="entry name" value="5'-Nucleotidase, C-terminal domain"/>
    <property type="match status" value="1"/>
</dbReference>
<evidence type="ECO:0000313" key="6">
    <source>
        <dbReference type="Proteomes" id="UP000198405"/>
    </source>
</evidence>
<keyword evidence="1 2" id="KW-0732">Signal</keyword>
<evidence type="ECO:0000259" key="4">
    <source>
        <dbReference type="Pfam" id="PF02872"/>
    </source>
</evidence>
<dbReference type="InterPro" id="IPR006179">
    <property type="entry name" value="5_nucleotidase/apyrase"/>
</dbReference>